<evidence type="ECO:0000313" key="2">
    <source>
        <dbReference type="EMBL" id="RKS23180.1"/>
    </source>
</evidence>
<feature type="chain" id="PRO_5019782799" evidence="1">
    <location>
        <begin position="18"/>
        <end position="195"/>
    </location>
</feature>
<dbReference type="AlphaFoldDB" id="A0A495MCT9"/>
<protein>
    <submittedName>
        <fullName evidence="2">Uncharacterized protein</fullName>
    </submittedName>
</protein>
<dbReference type="Proteomes" id="UP000277579">
    <property type="component" value="Unassembled WGS sequence"/>
</dbReference>
<dbReference type="InterPro" id="IPR036709">
    <property type="entry name" value="Autotransporte_beta_dom_sf"/>
</dbReference>
<name>A0A495MCT9_9FLAO</name>
<proteinExistence type="predicted"/>
<gene>
    <name evidence="2" type="ORF">CLV94_2085</name>
</gene>
<reference evidence="2 3" key="1">
    <citation type="submission" date="2018-10" db="EMBL/GenBank/DDBJ databases">
        <title>Genomic Encyclopedia of Archaeal and Bacterial Type Strains, Phase II (KMG-II): from individual species to whole genera.</title>
        <authorList>
            <person name="Goeker M."/>
        </authorList>
    </citation>
    <scope>NUCLEOTIDE SEQUENCE [LARGE SCALE GENOMIC DNA]</scope>
    <source>
        <strain evidence="2 3">DSM 29537</strain>
    </source>
</reference>
<keyword evidence="3" id="KW-1185">Reference proteome</keyword>
<dbReference type="EMBL" id="RBLC01000002">
    <property type="protein sequence ID" value="RKS23180.1"/>
    <property type="molecule type" value="Genomic_DNA"/>
</dbReference>
<sequence>MKRILLFALLLPALNFAQEKQEANEETAIVGPKLTLSANFNYSDPMQYGLSLEYKKKHKEGERNSSHLLNISAASLNYDNDVVDIDGNGFVIELGSRTYVEKGKWDGFYAENFISYGNVKFDEDVAGLGNFDGTYSYWSIINPNVGYKFMIGKNFSIDPSIGANWKWEVKGKGDVDNKNIDNFVFRAGIKIGYSF</sequence>
<organism evidence="2 3">
    <name type="scientific">Flavobacterium endophyticum</name>
    <dbReference type="NCBI Taxonomy" id="1540163"/>
    <lineage>
        <taxon>Bacteria</taxon>
        <taxon>Pseudomonadati</taxon>
        <taxon>Bacteroidota</taxon>
        <taxon>Flavobacteriia</taxon>
        <taxon>Flavobacteriales</taxon>
        <taxon>Flavobacteriaceae</taxon>
        <taxon>Flavobacterium</taxon>
    </lineage>
</organism>
<keyword evidence="1" id="KW-0732">Signal</keyword>
<feature type="signal peptide" evidence="1">
    <location>
        <begin position="1"/>
        <end position="17"/>
    </location>
</feature>
<comment type="caution">
    <text evidence="2">The sequence shown here is derived from an EMBL/GenBank/DDBJ whole genome shotgun (WGS) entry which is preliminary data.</text>
</comment>
<dbReference type="SUPFAM" id="SSF103515">
    <property type="entry name" value="Autotransporter"/>
    <property type="match status" value="1"/>
</dbReference>
<dbReference type="OrthoDB" id="1344859at2"/>
<accession>A0A495MCT9</accession>
<dbReference type="Gene3D" id="2.40.128.130">
    <property type="entry name" value="Autotransporter beta-domain"/>
    <property type="match status" value="1"/>
</dbReference>
<dbReference type="RefSeq" id="WP_121376402.1">
    <property type="nucleotide sequence ID" value="NZ_RBLC01000002.1"/>
</dbReference>
<evidence type="ECO:0000256" key="1">
    <source>
        <dbReference type="SAM" id="SignalP"/>
    </source>
</evidence>
<evidence type="ECO:0000313" key="3">
    <source>
        <dbReference type="Proteomes" id="UP000277579"/>
    </source>
</evidence>